<gene>
    <name evidence="1" type="ORF">DVH24_006208</name>
</gene>
<comment type="caution">
    <text evidence="1">The sequence shown here is derived from an EMBL/GenBank/DDBJ whole genome shotgun (WGS) entry which is preliminary data.</text>
</comment>
<evidence type="ECO:0000313" key="2">
    <source>
        <dbReference type="Proteomes" id="UP000290289"/>
    </source>
</evidence>
<dbReference type="AlphaFoldDB" id="A0A498KQZ0"/>
<name>A0A498KQZ0_MALDO</name>
<evidence type="ECO:0000313" key="1">
    <source>
        <dbReference type="EMBL" id="RXI09531.1"/>
    </source>
</evidence>
<proteinExistence type="predicted"/>
<accession>A0A498KQZ0</accession>
<protein>
    <submittedName>
        <fullName evidence="1">Uncharacterized protein</fullName>
    </submittedName>
</protein>
<dbReference type="EMBL" id="RDQH01000322">
    <property type="protein sequence ID" value="RXI09531.1"/>
    <property type="molecule type" value="Genomic_DNA"/>
</dbReference>
<sequence length="68" mass="7061">MCTHSCSVVVSIVAQDSCGACSGEEANELAESGPRAANLIVGLTPSWTRCEGVLCLHATTSEYGERTT</sequence>
<keyword evidence="2" id="KW-1185">Reference proteome</keyword>
<dbReference type="Proteomes" id="UP000290289">
    <property type="component" value="Unassembled WGS sequence"/>
</dbReference>
<reference evidence="1 2" key="1">
    <citation type="submission" date="2018-10" db="EMBL/GenBank/DDBJ databases">
        <title>A high-quality apple genome assembly.</title>
        <authorList>
            <person name="Hu J."/>
        </authorList>
    </citation>
    <scope>NUCLEOTIDE SEQUENCE [LARGE SCALE GENOMIC DNA]</scope>
    <source>
        <strain evidence="2">cv. HFTH1</strain>
        <tissue evidence="1">Young leaf</tissue>
    </source>
</reference>
<organism evidence="1 2">
    <name type="scientific">Malus domestica</name>
    <name type="common">Apple</name>
    <name type="synonym">Pyrus malus</name>
    <dbReference type="NCBI Taxonomy" id="3750"/>
    <lineage>
        <taxon>Eukaryota</taxon>
        <taxon>Viridiplantae</taxon>
        <taxon>Streptophyta</taxon>
        <taxon>Embryophyta</taxon>
        <taxon>Tracheophyta</taxon>
        <taxon>Spermatophyta</taxon>
        <taxon>Magnoliopsida</taxon>
        <taxon>eudicotyledons</taxon>
        <taxon>Gunneridae</taxon>
        <taxon>Pentapetalae</taxon>
        <taxon>rosids</taxon>
        <taxon>fabids</taxon>
        <taxon>Rosales</taxon>
        <taxon>Rosaceae</taxon>
        <taxon>Amygdaloideae</taxon>
        <taxon>Maleae</taxon>
        <taxon>Malus</taxon>
    </lineage>
</organism>